<organism evidence="2 3">
    <name type="scientific">Periweissella cryptocerci</name>
    <dbReference type="NCBI Taxonomy" id="2506420"/>
    <lineage>
        <taxon>Bacteria</taxon>
        <taxon>Bacillati</taxon>
        <taxon>Bacillota</taxon>
        <taxon>Bacilli</taxon>
        <taxon>Lactobacillales</taxon>
        <taxon>Lactobacillaceae</taxon>
        <taxon>Periweissella</taxon>
    </lineage>
</organism>
<evidence type="ECO:0000256" key="1">
    <source>
        <dbReference type="SAM" id="SignalP"/>
    </source>
</evidence>
<evidence type="ECO:0008006" key="4">
    <source>
        <dbReference type="Google" id="ProtNLM"/>
    </source>
</evidence>
<dbReference type="RefSeq" id="WP_133362330.1">
    <property type="nucleotide sequence ID" value="NZ_CP037940.1"/>
</dbReference>
<accession>A0A4P6YRJ8</accession>
<name>A0A4P6YRJ8_9LACO</name>
<keyword evidence="3" id="KW-1185">Reference proteome</keyword>
<reference evidence="3" key="1">
    <citation type="submission" date="2019-03" db="EMBL/GenBank/DDBJ databases">
        <title>Weissella sp. 26KH-42 Genome sequencing.</title>
        <authorList>
            <person name="Heo J."/>
            <person name="Kim S.-J."/>
            <person name="Kim J.-S."/>
            <person name="Hong S.-B."/>
            <person name="Kwon S.-W."/>
        </authorList>
    </citation>
    <scope>NUCLEOTIDE SEQUENCE [LARGE SCALE GENOMIC DNA]</scope>
    <source>
        <strain evidence="3">26KH-42</strain>
    </source>
</reference>
<dbReference type="KEGG" id="wei:EQG49_01630"/>
<feature type="chain" id="PRO_5020337941" description="Peptidase C39-like domain-containing protein" evidence="1">
    <location>
        <begin position="29"/>
        <end position="284"/>
    </location>
</feature>
<evidence type="ECO:0000313" key="2">
    <source>
        <dbReference type="EMBL" id="QBO35250.1"/>
    </source>
</evidence>
<gene>
    <name evidence="2" type="ORF">EQG49_01630</name>
</gene>
<dbReference type="AlphaFoldDB" id="A0A4P6YRJ8"/>
<protein>
    <recommendedName>
        <fullName evidence="4">Peptidase C39-like domain-containing protein</fullName>
    </recommendedName>
</protein>
<feature type="signal peptide" evidence="1">
    <location>
        <begin position="1"/>
        <end position="28"/>
    </location>
</feature>
<dbReference type="EMBL" id="CP037940">
    <property type="protein sequence ID" value="QBO35250.1"/>
    <property type="molecule type" value="Genomic_DNA"/>
</dbReference>
<sequence>MKKNHKLSALIATVVIAIGSLAPIVASAATTTPSTTAEPMAFSAQFLTGAKWNNNLKVDGKVYNFAIPKQAKRDSYVHDFSAVGCTENALANAMRLSGVIQTQQDAQNYAVALWQVQTGKGPRKNVSNNQQSLGYNGYTRAISMPKIKSVMKKANKNVDVLEGKESFTPVASKYFGYSKSAKKGKKVAKQLSAWRKKGYFIVIMTRATGNSDAANHATTLLSMKGTSKNTFKYGQAIHVVDSYQKQNGKFLTEGLSNKKKVAWTYKAVAYKAVDANGKMIKSNY</sequence>
<evidence type="ECO:0000313" key="3">
    <source>
        <dbReference type="Proteomes" id="UP000292886"/>
    </source>
</evidence>
<proteinExistence type="predicted"/>
<dbReference type="Proteomes" id="UP000292886">
    <property type="component" value="Chromosome"/>
</dbReference>
<keyword evidence="1" id="KW-0732">Signal</keyword>